<evidence type="ECO:0000313" key="7">
    <source>
        <dbReference type="Proteomes" id="UP001057702"/>
    </source>
</evidence>
<evidence type="ECO:0000256" key="1">
    <source>
        <dbReference type="ARBA" id="ARBA00023015"/>
    </source>
</evidence>
<dbReference type="SUPFAM" id="SSF46689">
    <property type="entry name" value="Homeodomain-like"/>
    <property type="match status" value="1"/>
</dbReference>
<dbReference type="PRINTS" id="PR00455">
    <property type="entry name" value="HTHTETR"/>
</dbReference>
<dbReference type="InterPro" id="IPR001647">
    <property type="entry name" value="HTH_TetR"/>
</dbReference>
<evidence type="ECO:0000259" key="5">
    <source>
        <dbReference type="PROSITE" id="PS50977"/>
    </source>
</evidence>
<dbReference type="Proteomes" id="UP001057702">
    <property type="component" value="Unassembled WGS sequence"/>
</dbReference>
<dbReference type="Pfam" id="PF21943">
    <property type="entry name" value="TetR_C_46"/>
    <property type="match status" value="1"/>
</dbReference>
<keyword evidence="1" id="KW-0805">Transcription regulation</keyword>
<protein>
    <submittedName>
        <fullName evidence="6">TetR/AcrR family transcriptional regulator</fullName>
    </submittedName>
</protein>
<gene>
    <name evidence="6" type="ORF">NGB36_30300</name>
</gene>
<dbReference type="EMBL" id="JANFNG010000041">
    <property type="protein sequence ID" value="MCQ4084749.1"/>
    <property type="molecule type" value="Genomic_DNA"/>
</dbReference>
<keyword evidence="2 4" id="KW-0238">DNA-binding</keyword>
<evidence type="ECO:0000256" key="3">
    <source>
        <dbReference type="ARBA" id="ARBA00023163"/>
    </source>
</evidence>
<organism evidence="6 7">
    <name type="scientific">Streptomyces humicola</name>
    <dbReference type="NCBI Taxonomy" id="2953240"/>
    <lineage>
        <taxon>Bacteria</taxon>
        <taxon>Bacillati</taxon>
        <taxon>Actinomycetota</taxon>
        <taxon>Actinomycetes</taxon>
        <taxon>Kitasatosporales</taxon>
        <taxon>Streptomycetaceae</taxon>
        <taxon>Streptomyces</taxon>
    </lineage>
</organism>
<comment type="caution">
    <text evidence="6">The sequence shown here is derived from an EMBL/GenBank/DDBJ whole genome shotgun (WGS) entry which is preliminary data.</text>
</comment>
<evidence type="ECO:0000256" key="4">
    <source>
        <dbReference type="PROSITE-ProRule" id="PRU00335"/>
    </source>
</evidence>
<dbReference type="PROSITE" id="PS50977">
    <property type="entry name" value="HTH_TETR_2"/>
    <property type="match status" value="1"/>
</dbReference>
<evidence type="ECO:0000256" key="2">
    <source>
        <dbReference type="ARBA" id="ARBA00023125"/>
    </source>
</evidence>
<keyword evidence="3" id="KW-0804">Transcription</keyword>
<keyword evidence="7" id="KW-1185">Reference proteome</keyword>
<feature type="domain" description="HTH tetR-type" evidence="5">
    <location>
        <begin position="4"/>
        <end position="64"/>
    </location>
</feature>
<dbReference type="PANTHER" id="PTHR30055:SF234">
    <property type="entry name" value="HTH-TYPE TRANSCRIPTIONAL REGULATOR BETI"/>
    <property type="match status" value="1"/>
</dbReference>
<feature type="DNA-binding region" description="H-T-H motif" evidence="4">
    <location>
        <begin position="27"/>
        <end position="46"/>
    </location>
</feature>
<accession>A0ABT1Q493</accession>
<dbReference type="PANTHER" id="PTHR30055">
    <property type="entry name" value="HTH-TYPE TRANSCRIPTIONAL REGULATOR RUTR"/>
    <property type="match status" value="1"/>
</dbReference>
<evidence type="ECO:0000313" key="6">
    <source>
        <dbReference type="EMBL" id="MCQ4084749.1"/>
    </source>
</evidence>
<dbReference type="Gene3D" id="1.10.357.10">
    <property type="entry name" value="Tetracycline Repressor, domain 2"/>
    <property type="match status" value="1"/>
</dbReference>
<dbReference type="Pfam" id="PF00440">
    <property type="entry name" value="TetR_N"/>
    <property type="match status" value="1"/>
</dbReference>
<sequence>MAPEDRKRALIETALGLFASRPYEAVSVDDLARAAGMSRPLLYHYYGSKYGVFLAALQTCADRLTSAVDRAHRSTPDDWLAAGLRAYLHHIREDALGYTTLLGHGSGTATSEEEAILDSAREGILVSLLESMRMPQVCEAGDTTAVPDLLRSVVRGWIGLVEMIGRDWLRTQEPGRDQLVALLRELFGSSVLTAARYDAHVTRCLRQARGLEGAGIELPAGTYVLSVAPE</sequence>
<dbReference type="InterPro" id="IPR009057">
    <property type="entry name" value="Homeodomain-like_sf"/>
</dbReference>
<dbReference type="InterPro" id="IPR054129">
    <property type="entry name" value="DesT_TetR_C"/>
</dbReference>
<proteinExistence type="predicted"/>
<reference evidence="6" key="1">
    <citation type="submission" date="2022-06" db="EMBL/GenBank/DDBJ databases">
        <title>Draft genome sequence of Streptomyces sp. RB6PN25 isolated from peat swamp forest in Thailand.</title>
        <authorList>
            <person name="Duangmal K."/>
            <person name="Klaysubun C."/>
        </authorList>
    </citation>
    <scope>NUCLEOTIDE SEQUENCE</scope>
    <source>
        <strain evidence="6">RB6PN25</strain>
    </source>
</reference>
<name>A0ABT1Q493_9ACTN</name>
<dbReference type="RefSeq" id="WP_255923828.1">
    <property type="nucleotide sequence ID" value="NZ_JANFNG010000041.1"/>
</dbReference>
<dbReference type="InterPro" id="IPR050109">
    <property type="entry name" value="HTH-type_TetR-like_transc_reg"/>
</dbReference>